<reference evidence="2" key="1">
    <citation type="journal article" date="2019" name="Int. J. Syst. Evol. Microbiol.">
        <title>The Global Catalogue of Microorganisms (GCM) 10K type strain sequencing project: providing services to taxonomists for standard genome sequencing and annotation.</title>
        <authorList>
            <consortium name="The Broad Institute Genomics Platform"/>
            <consortium name="The Broad Institute Genome Sequencing Center for Infectious Disease"/>
            <person name="Wu L."/>
            <person name="Ma J."/>
        </authorList>
    </citation>
    <scope>NUCLEOTIDE SEQUENCE [LARGE SCALE GENOMIC DNA]</scope>
    <source>
        <strain evidence="2">JCM 18304</strain>
    </source>
</reference>
<evidence type="ECO:0000313" key="1">
    <source>
        <dbReference type="EMBL" id="GAA5185447.1"/>
    </source>
</evidence>
<comment type="caution">
    <text evidence="1">The sequence shown here is derived from an EMBL/GenBank/DDBJ whole genome shotgun (WGS) entry which is preliminary data.</text>
</comment>
<protein>
    <submittedName>
        <fullName evidence="1">Uncharacterized protein</fullName>
    </submittedName>
</protein>
<organism evidence="1 2">
    <name type="scientific">Rugosimonospora acidiphila</name>
    <dbReference type="NCBI Taxonomy" id="556531"/>
    <lineage>
        <taxon>Bacteria</taxon>
        <taxon>Bacillati</taxon>
        <taxon>Actinomycetota</taxon>
        <taxon>Actinomycetes</taxon>
        <taxon>Micromonosporales</taxon>
        <taxon>Micromonosporaceae</taxon>
        <taxon>Rugosimonospora</taxon>
    </lineage>
</organism>
<name>A0ABP9RSA5_9ACTN</name>
<proteinExistence type="predicted"/>
<keyword evidence="2" id="KW-1185">Reference proteome</keyword>
<dbReference type="RefSeq" id="WP_345629912.1">
    <property type="nucleotide sequence ID" value="NZ_BAABJQ010000007.1"/>
</dbReference>
<dbReference type="Proteomes" id="UP001501570">
    <property type="component" value="Unassembled WGS sequence"/>
</dbReference>
<dbReference type="EMBL" id="BAABJQ010000007">
    <property type="protein sequence ID" value="GAA5185447.1"/>
    <property type="molecule type" value="Genomic_DNA"/>
</dbReference>
<accession>A0ABP9RSA5</accession>
<gene>
    <name evidence="1" type="ORF">GCM10023322_29510</name>
</gene>
<sequence length="56" mass="5715">MRPTASSVDFAGGTTVANMAVIPVGADGAIDLYNGGGATVDLLVDLYGAYYQYPTN</sequence>
<evidence type="ECO:0000313" key="2">
    <source>
        <dbReference type="Proteomes" id="UP001501570"/>
    </source>
</evidence>